<feature type="transmembrane region" description="Helical" evidence="1">
    <location>
        <begin position="185"/>
        <end position="210"/>
    </location>
</feature>
<dbReference type="Pfam" id="PF10615">
    <property type="entry name" value="DUF2470"/>
    <property type="match status" value="1"/>
</dbReference>
<dbReference type="AlphaFoldDB" id="A0A2T9Z634"/>
<name>A0A2T9Z634_9FUNG</name>
<sequence length="250" mass="28485">MSWLYFQKDEFKIGWSFLLMNRVNIKNQESERVLVLKNLQEELNKNHKHNLDLLARHFGERKDAANARLSDIDDGGFTLRWESGEKKEAEDMSFAFRSKKNTNADIMREISDLVGQARKALNEKEESDLEKTYKTKRALAFELDNKSAVITAVLLGLGAYASLYGNPLPFGFLDLIFSQSMSTKILKLTAIVHAFETVVAFGVCRVARAAFPEEMTDRDERLWLINTFIFGVSSSIPLVKKTFKAFGGRD</sequence>
<keyword evidence="1" id="KW-1133">Transmembrane helix</keyword>
<gene>
    <name evidence="3" type="ORF">BB559_000133</name>
</gene>
<evidence type="ECO:0000313" key="4">
    <source>
        <dbReference type="Proteomes" id="UP000245699"/>
    </source>
</evidence>
<dbReference type="InterPro" id="IPR037119">
    <property type="entry name" value="Haem_oxidase_HugZ-like_sf"/>
</dbReference>
<organism evidence="3 4">
    <name type="scientific">Furculomyces boomerangus</name>
    <dbReference type="NCBI Taxonomy" id="61424"/>
    <lineage>
        <taxon>Eukaryota</taxon>
        <taxon>Fungi</taxon>
        <taxon>Fungi incertae sedis</taxon>
        <taxon>Zoopagomycota</taxon>
        <taxon>Kickxellomycotina</taxon>
        <taxon>Harpellomycetes</taxon>
        <taxon>Harpellales</taxon>
        <taxon>Harpellaceae</taxon>
        <taxon>Furculomyces</taxon>
    </lineage>
</organism>
<reference evidence="3 4" key="1">
    <citation type="journal article" date="2018" name="MBio">
        <title>Comparative Genomics Reveals the Core Gene Toolbox for the Fungus-Insect Symbiosis.</title>
        <authorList>
            <person name="Wang Y."/>
            <person name="Stata M."/>
            <person name="Wang W."/>
            <person name="Stajich J.E."/>
            <person name="White M.M."/>
            <person name="Moncalvo J.M."/>
        </authorList>
    </citation>
    <scope>NUCLEOTIDE SEQUENCE [LARGE SCALE GENOMIC DNA]</scope>
    <source>
        <strain evidence="3 4">AUS-77-4</strain>
    </source>
</reference>
<dbReference type="InterPro" id="IPR028110">
    <property type="entry name" value="TMEM254"/>
</dbReference>
<evidence type="ECO:0000313" key="3">
    <source>
        <dbReference type="EMBL" id="PVV00066.1"/>
    </source>
</evidence>
<feature type="domain" description="DUF2470" evidence="2">
    <location>
        <begin position="41"/>
        <end position="99"/>
    </location>
</feature>
<dbReference type="Gene3D" id="3.20.180.10">
    <property type="entry name" value="PNP-oxidase-like"/>
    <property type="match status" value="1"/>
</dbReference>
<evidence type="ECO:0000259" key="2">
    <source>
        <dbReference type="Pfam" id="PF10615"/>
    </source>
</evidence>
<dbReference type="InterPro" id="IPR019595">
    <property type="entry name" value="DUF2470"/>
</dbReference>
<dbReference type="EMBL" id="MBFT01000007">
    <property type="protein sequence ID" value="PVV00066.1"/>
    <property type="molecule type" value="Genomic_DNA"/>
</dbReference>
<keyword evidence="4" id="KW-1185">Reference proteome</keyword>
<evidence type="ECO:0000256" key="1">
    <source>
        <dbReference type="SAM" id="Phobius"/>
    </source>
</evidence>
<keyword evidence="1" id="KW-0812">Transmembrane</keyword>
<dbReference type="Pfam" id="PF14934">
    <property type="entry name" value="TMEM254"/>
    <property type="match status" value="1"/>
</dbReference>
<proteinExistence type="predicted"/>
<comment type="caution">
    <text evidence="3">The sequence shown here is derived from an EMBL/GenBank/DDBJ whole genome shotgun (WGS) entry which is preliminary data.</text>
</comment>
<feature type="transmembrane region" description="Helical" evidence="1">
    <location>
        <begin position="222"/>
        <end position="239"/>
    </location>
</feature>
<feature type="transmembrane region" description="Helical" evidence="1">
    <location>
        <begin position="147"/>
        <end position="165"/>
    </location>
</feature>
<protein>
    <recommendedName>
        <fullName evidence="2">DUF2470 domain-containing protein</fullName>
    </recommendedName>
</protein>
<accession>A0A2T9Z634</accession>
<keyword evidence="1" id="KW-0472">Membrane</keyword>
<dbReference type="Proteomes" id="UP000245699">
    <property type="component" value="Unassembled WGS sequence"/>
</dbReference>
<dbReference type="OrthoDB" id="5553410at2759"/>